<accession>A0A0X3PKL2</accession>
<gene>
    <name evidence="2" type="ORF">TR119473</name>
</gene>
<feature type="signal peptide" evidence="1">
    <location>
        <begin position="1"/>
        <end position="15"/>
    </location>
</feature>
<evidence type="ECO:0000256" key="1">
    <source>
        <dbReference type="SAM" id="SignalP"/>
    </source>
</evidence>
<feature type="chain" id="PRO_5013175820" description="DUF5727 domain-containing protein" evidence="1">
    <location>
        <begin position="16"/>
        <end position="231"/>
    </location>
</feature>
<proteinExistence type="predicted"/>
<sequence>MPFAIWLICVALASAEPEIRNVFLIKSMDFEFCNIVAASRKVLENPTWANGTSMNPCAAPKPCIQFFSPKRSLHISGKLKSGYAAITLIPEKPTLPAIAVIMLQGNEWFPELPGVQFVTKLDLPQDFSGTRILEFNEDIKDIILHGEIKAFSPFLLDDDLQVLRPYEQNNEPERMLMRVTGRMEIEYQSFTLTGGPMGDEKYVLMPSEITTIQKTVVDVFDWPEGYNRGGK</sequence>
<name>A0A0X3PKL2_SCHSO</name>
<dbReference type="EMBL" id="GEEE01010936">
    <property type="protein sequence ID" value="JAP52289.1"/>
    <property type="molecule type" value="Transcribed_RNA"/>
</dbReference>
<keyword evidence="1" id="KW-0732">Signal</keyword>
<evidence type="ECO:0008006" key="3">
    <source>
        <dbReference type="Google" id="ProtNLM"/>
    </source>
</evidence>
<dbReference type="AlphaFoldDB" id="A0A0X3PKL2"/>
<organism evidence="2">
    <name type="scientific">Schistocephalus solidus</name>
    <name type="common">Tapeworm</name>
    <dbReference type="NCBI Taxonomy" id="70667"/>
    <lineage>
        <taxon>Eukaryota</taxon>
        <taxon>Metazoa</taxon>
        <taxon>Spiralia</taxon>
        <taxon>Lophotrochozoa</taxon>
        <taxon>Platyhelminthes</taxon>
        <taxon>Cestoda</taxon>
        <taxon>Eucestoda</taxon>
        <taxon>Diphyllobothriidea</taxon>
        <taxon>Diphyllobothriidae</taxon>
        <taxon>Schistocephalus</taxon>
    </lineage>
</organism>
<reference evidence="2" key="1">
    <citation type="submission" date="2016-01" db="EMBL/GenBank/DDBJ databases">
        <title>Reference transcriptome for the parasite Schistocephalus solidus: insights into the molecular evolution of parasitism.</title>
        <authorList>
            <person name="Hebert F.O."/>
            <person name="Grambauer S."/>
            <person name="Barber I."/>
            <person name="Landry C.R."/>
            <person name="Aubin-Horth N."/>
        </authorList>
    </citation>
    <scope>NUCLEOTIDE SEQUENCE</scope>
</reference>
<evidence type="ECO:0000313" key="2">
    <source>
        <dbReference type="EMBL" id="JAP52289.1"/>
    </source>
</evidence>
<protein>
    <recommendedName>
        <fullName evidence="3">DUF5727 domain-containing protein</fullName>
    </recommendedName>
</protein>